<feature type="binding site" evidence="10">
    <location>
        <position position="72"/>
    </location>
    <ligand>
        <name>substrate</name>
    </ligand>
</feature>
<gene>
    <name evidence="12" type="ORF">DFR57_10983</name>
</gene>
<organism evidence="12 13">
    <name type="scientific">Saliterribacillus persicus</name>
    <dbReference type="NCBI Taxonomy" id="930114"/>
    <lineage>
        <taxon>Bacteria</taxon>
        <taxon>Bacillati</taxon>
        <taxon>Bacillota</taxon>
        <taxon>Bacilli</taxon>
        <taxon>Bacillales</taxon>
        <taxon>Bacillaceae</taxon>
        <taxon>Saliterribacillus</taxon>
    </lineage>
</organism>
<dbReference type="Proteomes" id="UP000252585">
    <property type="component" value="Unassembled WGS sequence"/>
</dbReference>
<dbReference type="GO" id="GO:0009117">
    <property type="term" value="P:nucleotide metabolic process"/>
    <property type="evidence" value="ECO:0007669"/>
    <property type="project" value="UniProtKB-KW"/>
</dbReference>
<protein>
    <recommendedName>
        <fullName evidence="10">dITP/XTP pyrophosphatase</fullName>
        <ecNumber evidence="10">3.6.1.66</ecNumber>
    </recommendedName>
    <alternativeName>
        <fullName evidence="10">Non-canonical purine NTP pyrophosphatase</fullName>
    </alternativeName>
    <alternativeName>
        <fullName evidence="10">Non-standard purine NTP pyrophosphatase</fullName>
    </alternativeName>
    <alternativeName>
        <fullName evidence="10">Nucleoside-triphosphate diphosphatase</fullName>
    </alternativeName>
    <alternativeName>
        <fullName evidence="10">Nucleoside-triphosphate pyrophosphatase</fullName>
        <shortName evidence="10">NTPase</shortName>
    </alternativeName>
</protein>
<evidence type="ECO:0000256" key="6">
    <source>
        <dbReference type="ARBA" id="ARBA00022842"/>
    </source>
</evidence>
<comment type="cofactor">
    <cofactor evidence="10">
        <name>Mg(2+)</name>
        <dbReference type="ChEBI" id="CHEBI:18420"/>
    </cofactor>
    <text evidence="10">Binds 1 Mg(2+) ion per subunit.</text>
</comment>
<dbReference type="InterPro" id="IPR029001">
    <property type="entry name" value="ITPase-like_fam"/>
</dbReference>
<evidence type="ECO:0000256" key="10">
    <source>
        <dbReference type="HAMAP-Rule" id="MF_01405"/>
    </source>
</evidence>
<proteinExistence type="inferred from homology"/>
<dbReference type="FunFam" id="3.90.950.10:FF:000001">
    <property type="entry name" value="dITP/XTP pyrophosphatase"/>
    <property type="match status" value="1"/>
</dbReference>
<evidence type="ECO:0000256" key="2">
    <source>
        <dbReference type="ARBA" id="ARBA00011738"/>
    </source>
</evidence>
<comment type="subunit">
    <text evidence="2 10">Homodimer.</text>
</comment>
<feature type="binding site" evidence="10">
    <location>
        <position position="42"/>
    </location>
    <ligand>
        <name>Mg(2+)</name>
        <dbReference type="ChEBI" id="CHEBI:18420"/>
    </ligand>
</feature>
<dbReference type="GO" id="GO:0017111">
    <property type="term" value="F:ribonucleoside triphosphate phosphatase activity"/>
    <property type="evidence" value="ECO:0007669"/>
    <property type="project" value="InterPro"/>
</dbReference>
<dbReference type="CDD" id="cd00515">
    <property type="entry name" value="HAM1"/>
    <property type="match status" value="1"/>
</dbReference>
<evidence type="ECO:0000256" key="3">
    <source>
        <dbReference type="ARBA" id="ARBA00022723"/>
    </source>
</evidence>
<sequence>MKEIIIATKNQGKMVDFKKLFAPYQVEVKSLLDLGETLPDIEETGSTFEENALLKAKGIADILQLPVIADDSGLEVDALGGDPGVYSARYAGLEKNDEKNLEKVLKNLQGIENDKRTARFICVLAVVEPGKKEVLTKGICEGRISNNPRGENGFGYDPIFFPIGKDVTLAEMSGDEKNKISHRRQAMHQLKDWLKTRYEER</sequence>
<dbReference type="Gene3D" id="3.90.950.10">
    <property type="match status" value="1"/>
</dbReference>
<dbReference type="SUPFAM" id="SSF52972">
    <property type="entry name" value="ITPase-like"/>
    <property type="match status" value="1"/>
</dbReference>
<feature type="binding site" evidence="10">
    <location>
        <begin position="8"/>
        <end position="13"/>
    </location>
    <ligand>
        <name>substrate</name>
    </ligand>
</feature>
<dbReference type="NCBIfam" id="NF011397">
    <property type="entry name" value="PRK14822.1"/>
    <property type="match status" value="1"/>
</dbReference>
<keyword evidence="6 10" id="KW-0460">Magnesium</keyword>
<comment type="catalytic activity">
    <reaction evidence="8 10">
        <text>dITP + H2O = dIMP + diphosphate + H(+)</text>
        <dbReference type="Rhea" id="RHEA:28342"/>
        <dbReference type="ChEBI" id="CHEBI:15377"/>
        <dbReference type="ChEBI" id="CHEBI:15378"/>
        <dbReference type="ChEBI" id="CHEBI:33019"/>
        <dbReference type="ChEBI" id="CHEBI:61194"/>
        <dbReference type="ChEBI" id="CHEBI:61382"/>
        <dbReference type="EC" id="3.6.1.66"/>
    </reaction>
</comment>
<dbReference type="GO" id="GO:0036220">
    <property type="term" value="F:ITP diphosphatase activity"/>
    <property type="evidence" value="ECO:0007669"/>
    <property type="project" value="UniProtKB-UniRule"/>
</dbReference>
<feature type="active site" description="Proton acceptor" evidence="10">
    <location>
        <position position="71"/>
    </location>
</feature>
<evidence type="ECO:0000256" key="8">
    <source>
        <dbReference type="ARBA" id="ARBA00051875"/>
    </source>
</evidence>
<evidence type="ECO:0000256" key="4">
    <source>
        <dbReference type="ARBA" id="ARBA00022741"/>
    </source>
</evidence>
<dbReference type="AlphaFoldDB" id="A0A368XGQ0"/>
<comment type="caution">
    <text evidence="12">The sequence shown here is derived from an EMBL/GenBank/DDBJ whole genome shotgun (WGS) entry which is preliminary data.</text>
</comment>
<dbReference type="NCBIfam" id="TIGR00042">
    <property type="entry name" value="RdgB/HAM1 family non-canonical purine NTP pyrophosphatase"/>
    <property type="match status" value="1"/>
</dbReference>
<dbReference type="InterPro" id="IPR002637">
    <property type="entry name" value="RdgB/HAM1"/>
</dbReference>
<dbReference type="InterPro" id="IPR020922">
    <property type="entry name" value="dITP/XTP_pyrophosphatase"/>
</dbReference>
<dbReference type="HAMAP" id="MF_01405">
    <property type="entry name" value="Non_canon_purine_NTPase"/>
    <property type="match status" value="1"/>
</dbReference>
<dbReference type="GO" id="GO:0036222">
    <property type="term" value="F:XTP diphosphatase activity"/>
    <property type="evidence" value="ECO:0007669"/>
    <property type="project" value="UniProtKB-UniRule"/>
</dbReference>
<accession>A0A368XGQ0</accession>
<keyword evidence="5 10" id="KW-0378">Hydrolase</keyword>
<feature type="binding site" evidence="10">
    <location>
        <position position="71"/>
    </location>
    <ligand>
        <name>Mg(2+)</name>
        <dbReference type="ChEBI" id="CHEBI:18420"/>
    </ligand>
</feature>
<feature type="binding site" evidence="10">
    <location>
        <begin position="154"/>
        <end position="157"/>
    </location>
    <ligand>
        <name>substrate</name>
    </ligand>
</feature>
<dbReference type="PANTHER" id="PTHR11067">
    <property type="entry name" value="INOSINE TRIPHOSPHATE PYROPHOSPHATASE/HAM1 PROTEIN"/>
    <property type="match status" value="1"/>
</dbReference>
<feature type="binding site" evidence="10">
    <location>
        <begin position="182"/>
        <end position="183"/>
    </location>
    <ligand>
        <name>substrate</name>
    </ligand>
</feature>
<dbReference type="GO" id="GO:0000166">
    <property type="term" value="F:nucleotide binding"/>
    <property type="evidence" value="ECO:0007669"/>
    <property type="project" value="UniProtKB-KW"/>
</dbReference>
<dbReference type="GO" id="GO:0009146">
    <property type="term" value="P:purine nucleoside triphosphate catabolic process"/>
    <property type="evidence" value="ECO:0007669"/>
    <property type="project" value="UniProtKB-UniRule"/>
</dbReference>
<feature type="binding site" evidence="10">
    <location>
        <position position="177"/>
    </location>
    <ligand>
        <name>substrate</name>
    </ligand>
</feature>
<comment type="catalytic activity">
    <reaction evidence="9 10">
        <text>XTP + H2O = XMP + diphosphate + H(+)</text>
        <dbReference type="Rhea" id="RHEA:28610"/>
        <dbReference type="ChEBI" id="CHEBI:15377"/>
        <dbReference type="ChEBI" id="CHEBI:15378"/>
        <dbReference type="ChEBI" id="CHEBI:33019"/>
        <dbReference type="ChEBI" id="CHEBI:57464"/>
        <dbReference type="ChEBI" id="CHEBI:61314"/>
        <dbReference type="EC" id="3.6.1.66"/>
    </reaction>
</comment>
<evidence type="ECO:0000256" key="7">
    <source>
        <dbReference type="ARBA" id="ARBA00023080"/>
    </source>
</evidence>
<dbReference type="RefSeq" id="WP_114353329.1">
    <property type="nucleotide sequence ID" value="NZ_QPJJ01000009.1"/>
</dbReference>
<comment type="function">
    <text evidence="10">Pyrophosphatase that catalyzes the hydrolysis of nucleoside triphosphates to their monophosphate derivatives, with a high preference for the non-canonical purine nucleotides XTP (xanthosine triphosphate), dITP (deoxyinosine triphosphate) and ITP. Seems to function as a house-cleaning enzyme that removes non-canonical purine nucleotides from the nucleotide pool, thus preventing their incorporation into DNA/RNA and avoiding chromosomal lesions.</text>
</comment>
<reference evidence="12 13" key="1">
    <citation type="submission" date="2018-07" db="EMBL/GenBank/DDBJ databases">
        <title>Genomic Encyclopedia of Type Strains, Phase IV (KMG-IV): sequencing the most valuable type-strain genomes for metagenomic binning, comparative biology and taxonomic classification.</title>
        <authorList>
            <person name="Goeker M."/>
        </authorList>
    </citation>
    <scope>NUCLEOTIDE SEQUENCE [LARGE SCALE GENOMIC DNA]</scope>
    <source>
        <strain evidence="12 13">DSM 27696</strain>
    </source>
</reference>
<evidence type="ECO:0000313" key="13">
    <source>
        <dbReference type="Proteomes" id="UP000252585"/>
    </source>
</evidence>
<evidence type="ECO:0000256" key="5">
    <source>
        <dbReference type="ARBA" id="ARBA00022801"/>
    </source>
</evidence>
<name>A0A368XGQ0_9BACI</name>
<dbReference type="EMBL" id="QPJJ01000009">
    <property type="protein sequence ID" value="RCW66366.1"/>
    <property type="molecule type" value="Genomic_DNA"/>
</dbReference>
<evidence type="ECO:0000256" key="9">
    <source>
        <dbReference type="ARBA" id="ARBA00052017"/>
    </source>
</evidence>
<dbReference type="EC" id="3.6.1.66" evidence="10"/>
<keyword evidence="4 10" id="KW-0547">Nucleotide-binding</keyword>
<dbReference type="GO" id="GO:0046872">
    <property type="term" value="F:metal ion binding"/>
    <property type="evidence" value="ECO:0007669"/>
    <property type="project" value="UniProtKB-KW"/>
</dbReference>
<comment type="similarity">
    <text evidence="1 10 11">Belongs to the HAM1 NTPase family.</text>
</comment>
<keyword evidence="3 10" id="KW-0479">Metal-binding</keyword>
<keyword evidence="13" id="KW-1185">Reference proteome</keyword>
<dbReference type="Pfam" id="PF01725">
    <property type="entry name" value="Ham1p_like"/>
    <property type="match status" value="1"/>
</dbReference>
<evidence type="ECO:0000313" key="12">
    <source>
        <dbReference type="EMBL" id="RCW66366.1"/>
    </source>
</evidence>
<evidence type="ECO:0000256" key="1">
    <source>
        <dbReference type="ARBA" id="ARBA00008023"/>
    </source>
</evidence>
<dbReference type="PANTHER" id="PTHR11067:SF9">
    <property type="entry name" value="INOSINE TRIPHOSPHATE PYROPHOSPHATASE"/>
    <property type="match status" value="1"/>
</dbReference>
<dbReference type="GO" id="GO:0005829">
    <property type="term" value="C:cytosol"/>
    <property type="evidence" value="ECO:0007669"/>
    <property type="project" value="TreeGrafter"/>
</dbReference>
<keyword evidence="7 10" id="KW-0546">Nucleotide metabolism</keyword>
<dbReference type="OrthoDB" id="9807456at2"/>
<comment type="catalytic activity">
    <reaction evidence="10">
        <text>ITP + H2O = IMP + diphosphate + H(+)</text>
        <dbReference type="Rhea" id="RHEA:29399"/>
        <dbReference type="ChEBI" id="CHEBI:15377"/>
        <dbReference type="ChEBI" id="CHEBI:15378"/>
        <dbReference type="ChEBI" id="CHEBI:33019"/>
        <dbReference type="ChEBI" id="CHEBI:58053"/>
        <dbReference type="ChEBI" id="CHEBI:61402"/>
        <dbReference type="EC" id="3.6.1.66"/>
    </reaction>
</comment>
<evidence type="ECO:0000256" key="11">
    <source>
        <dbReference type="RuleBase" id="RU003781"/>
    </source>
</evidence>
<dbReference type="GO" id="GO:0035870">
    <property type="term" value="F:dITP diphosphatase activity"/>
    <property type="evidence" value="ECO:0007669"/>
    <property type="project" value="UniProtKB-UniRule"/>
</dbReference>